<evidence type="ECO:0000259" key="2">
    <source>
        <dbReference type="PROSITE" id="PS50966"/>
    </source>
</evidence>
<protein>
    <recommendedName>
        <fullName evidence="2">SWIM-type domain-containing protein</fullName>
    </recommendedName>
</protein>
<dbReference type="AlphaFoldDB" id="A0A844GAG8"/>
<feature type="domain" description="SWIM-type" evidence="2">
    <location>
        <begin position="58"/>
        <end position="96"/>
    </location>
</feature>
<evidence type="ECO:0000313" key="4">
    <source>
        <dbReference type="Proteomes" id="UP000435649"/>
    </source>
</evidence>
<dbReference type="InterPro" id="IPR007527">
    <property type="entry name" value="Znf_SWIM"/>
</dbReference>
<organism evidence="3 4">
    <name type="scientific">Victivallis lenta</name>
    <dbReference type="NCBI Taxonomy" id="2606640"/>
    <lineage>
        <taxon>Bacteria</taxon>
        <taxon>Pseudomonadati</taxon>
        <taxon>Lentisphaerota</taxon>
        <taxon>Lentisphaeria</taxon>
        <taxon>Victivallales</taxon>
        <taxon>Victivallaceae</taxon>
        <taxon>Victivallis</taxon>
    </lineage>
</organism>
<reference evidence="3 4" key="1">
    <citation type="submission" date="2019-08" db="EMBL/GenBank/DDBJ databases">
        <title>In-depth cultivation of the pig gut microbiome towards novel bacterial diversity and tailored functional studies.</title>
        <authorList>
            <person name="Wylensek D."/>
            <person name="Hitch T.C.A."/>
            <person name="Clavel T."/>
        </authorList>
    </citation>
    <scope>NUCLEOTIDE SEQUENCE [LARGE SCALE GENOMIC DNA]</scope>
    <source>
        <strain evidence="3 4">BBE-744-WT-12</strain>
    </source>
</reference>
<dbReference type="InterPro" id="IPR011990">
    <property type="entry name" value="TPR-like_helical_dom_sf"/>
</dbReference>
<gene>
    <name evidence="3" type="ORF">FYJ85_21060</name>
</gene>
<dbReference type="GO" id="GO:0008270">
    <property type="term" value="F:zinc ion binding"/>
    <property type="evidence" value="ECO:0007669"/>
    <property type="project" value="UniProtKB-KW"/>
</dbReference>
<proteinExistence type="predicted"/>
<keyword evidence="4" id="KW-1185">Reference proteome</keyword>
<dbReference type="SUPFAM" id="SSF48452">
    <property type="entry name" value="TPR-like"/>
    <property type="match status" value="1"/>
</dbReference>
<dbReference type="RefSeq" id="WP_154420695.1">
    <property type="nucleotide sequence ID" value="NZ_VUNS01000039.1"/>
</dbReference>
<evidence type="ECO:0000256" key="1">
    <source>
        <dbReference type="PROSITE-ProRule" id="PRU00325"/>
    </source>
</evidence>
<evidence type="ECO:0000313" key="3">
    <source>
        <dbReference type="EMBL" id="MST99521.1"/>
    </source>
</evidence>
<dbReference type="PROSITE" id="PS50966">
    <property type="entry name" value="ZF_SWIM"/>
    <property type="match status" value="1"/>
</dbReference>
<accession>A0A844GAG8</accession>
<name>A0A844GAG8_9BACT</name>
<keyword evidence="1" id="KW-0862">Zinc</keyword>
<sequence length="574" mass="65458">MSKSDANLKELITRQNLREEAGDVYFKRGLDYFKSGHVQKLFVDDERIEGKVSGSRSYSCSIESDGDGWFSGECSCPLGDDGEFCKHLVALGLAFIDGFETPQPASGKRGKFDLSAFLKARSNEELTALLTGAAKLHPDLLEFFRMSHLPDDPSSLRLELLQKIDRLLDLAEECSYVDCYGDEEYEIDENFEQFRQELGQLTATMKRLSPPLILELAEYAIKEALKREGGDDENGLDELIGDMLPLYFAAVTKGAGKAQEIAENMIAWEAANPWGALGQVGRYFMDAPQRIVDAWEKLAQRQWDEMPPLSMGTRASNKRELIEKRLLQYAKLNCDKELELKILQKNQSSPEQVLALSKQLFRLDRYDEILPLLQKAHDRFKGDHEILDALVSELIRCGKKEEALALAWNCFERYPDCRYGYEFLRSTARSCHQGKVYLAKALNFLRKRLTSRNQATDARTEMVNILLCEKDYPQALEIAEGGLCAHQTLYRLAEALAKNKPEASARLIKRPLDQHLPQVGDRFYAESVRLLKLYKEYLTAAGEGERFQQEILAIRLQYKQRRKFIGMLDKEGLK</sequence>
<keyword evidence="1" id="KW-0479">Metal-binding</keyword>
<comment type="caution">
    <text evidence="3">The sequence shown here is derived from an EMBL/GenBank/DDBJ whole genome shotgun (WGS) entry which is preliminary data.</text>
</comment>
<dbReference type="EMBL" id="VUNS01000039">
    <property type="protein sequence ID" value="MST99521.1"/>
    <property type="molecule type" value="Genomic_DNA"/>
</dbReference>
<dbReference type="Proteomes" id="UP000435649">
    <property type="component" value="Unassembled WGS sequence"/>
</dbReference>
<dbReference type="Gene3D" id="1.25.40.10">
    <property type="entry name" value="Tetratricopeptide repeat domain"/>
    <property type="match status" value="1"/>
</dbReference>
<keyword evidence="1" id="KW-0863">Zinc-finger</keyword>